<dbReference type="Pfam" id="PF00005">
    <property type="entry name" value="ABC_tran"/>
    <property type="match status" value="1"/>
</dbReference>
<dbReference type="InterPro" id="IPR003439">
    <property type="entry name" value="ABC_transporter-like_ATP-bd"/>
</dbReference>
<dbReference type="HOGENOM" id="CLU_000604_1_11_5"/>
<dbReference type="InterPro" id="IPR003593">
    <property type="entry name" value="AAA+_ATPase"/>
</dbReference>
<dbReference type="PROSITE" id="PS00211">
    <property type="entry name" value="ABC_TRANSPORTER_1"/>
    <property type="match status" value="1"/>
</dbReference>
<evidence type="ECO:0000256" key="5">
    <source>
        <dbReference type="ARBA" id="ARBA00022906"/>
    </source>
</evidence>
<dbReference type="RefSeq" id="WP_012111148.1">
    <property type="nucleotide sequence ID" value="NC_009719.1"/>
</dbReference>
<keyword evidence="9" id="KW-1185">Reference proteome</keyword>
<gene>
    <name evidence="8" type="ordered locus">Plav_2229</name>
</gene>
<sequence>MSPFALPVPAISIEDLTVAYERVPAVHHLSGSFAPGSLTAIVGPNGAGKSTLLKAIAGLVPPSEGRIGAGAAIRGAIAYLPQLAEIDRSFPISVIDAVSLGLWREAGLFRAITNAHVARARAALAAVGLAGFERRHVGSLSAGQLQRALFARLMLQDAGIVLLDEPFAAVDERTSADLMELVARWHGEGRTVIAVLHDLERVRGAFSETLLLAREAIAWGPTETVLTPENLRRARYISDGWSDAA</sequence>
<dbReference type="InterPro" id="IPR017871">
    <property type="entry name" value="ABC_transporter-like_CS"/>
</dbReference>
<comment type="similarity">
    <text evidence="1">Belongs to the ABC transporter superfamily.</text>
</comment>
<organism evidence="8 9">
    <name type="scientific">Parvibaculum lavamentivorans (strain DS-1 / DSM 13023 / NCIMB 13966)</name>
    <dbReference type="NCBI Taxonomy" id="402881"/>
    <lineage>
        <taxon>Bacteria</taxon>
        <taxon>Pseudomonadati</taxon>
        <taxon>Pseudomonadota</taxon>
        <taxon>Alphaproteobacteria</taxon>
        <taxon>Hyphomicrobiales</taxon>
        <taxon>Parvibaculaceae</taxon>
        <taxon>Parvibaculum</taxon>
    </lineage>
</organism>
<dbReference type="GO" id="GO:0006829">
    <property type="term" value="P:zinc ion transport"/>
    <property type="evidence" value="ECO:0007669"/>
    <property type="project" value="UniProtKB-KW"/>
</dbReference>
<dbReference type="PANTHER" id="PTHR42734:SF5">
    <property type="entry name" value="IRON TRANSPORT SYSTEM ATP-BINDING PROTEIN HI_0361-RELATED"/>
    <property type="match status" value="1"/>
</dbReference>
<dbReference type="PROSITE" id="PS50893">
    <property type="entry name" value="ABC_TRANSPORTER_2"/>
    <property type="match status" value="1"/>
</dbReference>
<evidence type="ECO:0000313" key="8">
    <source>
        <dbReference type="EMBL" id="ABS63843.1"/>
    </source>
</evidence>
<dbReference type="Gene3D" id="3.40.50.300">
    <property type="entry name" value="P-loop containing nucleotide triphosphate hydrolases"/>
    <property type="match status" value="1"/>
</dbReference>
<dbReference type="InterPro" id="IPR050153">
    <property type="entry name" value="Metal_Ion_Import_ABC"/>
</dbReference>
<dbReference type="GO" id="GO:0016887">
    <property type="term" value="F:ATP hydrolysis activity"/>
    <property type="evidence" value="ECO:0007669"/>
    <property type="project" value="InterPro"/>
</dbReference>
<dbReference type="GO" id="GO:0005524">
    <property type="term" value="F:ATP binding"/>
    <property type="evidence" value="ECO:0007669"/>
    <property type="project" value="UniProtKB-KW"/>
</dbReference>
<evidence type="ECO:0000259" key="7">
    <source>
        <dbReference type="PROSITE" id="PS50893"/>
    </source>
</evidence>
<dbReference type="SUPFAM" id="SSF52540">
    <property type="entry name" value="P-loop containing nucleoside triphosphate hydrolases"/>
    <property type="match status" value="1"/>
</dbReference>
<proteinExistence type="inferred from homology"/>
<reference evidence="8 9" key="1">
    <citation type="journal article" date="2011" name="Stand. Genomic Sci.">
        <title>Complete genome sequence of Parvibaculum lavamentivorans type strain (DS-1(T)).</title>
        <authorList>
            <person name="Schleheck D."/>
            <person name="Weiss M."/>
            <person name="Pitluck S."/>
            <person name="Bruce D."/>
            <person name="Land M.L."/>
            <person name="Han S."/>
            <person name="Saunders E."/>
            <person name="Tapia R."/>
            <person name="Detter C."/>
            <person name="Brettin T."/>
            <person name="Han J."/>
            <person name="Woyke T."/>
            <person name="Goodwin L."/>
            <person name="Pennacchio L."/>
            <person name="Nolan M."/>
            <person name="Cook A.M."/>
            <person name="Kjelleberg S."/>
            <person name="Thomas T."/>
        </authorList>
    </citation>
    <scope>NUCLEOTIDE SEQUENCE [LARGE SCALE GENOMIC DNA]</scope>
    <source>
        <strain evidence="9">DS-1 / DSM 13023 / NCIMB 13966</strain>
    </source>
</reference>
<keyword evidence="3" id="KW-0547">Nucleotide-binding</keyword>
<keyword evidence="6" id="KW-0406">Ion transport</keyword>
<keyword evidence="5" id="KW-0864">Zinc transport</keyword>
<evidence type="ECO:0000256" key="3">
    <source>
        <dbReference type="ARBA" id="ARBA00022741"/>
    </source>
</evidence>
<feature type="domain" description="ABC transporter" evidence="7">
    <location>
        <begin position="11"/>
        <end position="239"/>
    </location>
</feature>
<evidence type="ECO:0000313" key="9">
    <source>
        <dbReference type="Proteomes" id="UP000006377"/>
    </source>
</evidence>
<accession>A7HVB0</accession>
<evidence type="ECO:0000256" key="6">
    <source>
        <dbReference type="ARBA" id="ARBA00023065"/>
    </source>
</evidence>
<dbReference type="STRING" id="402881.Plav_2229"/>
<keyword evidence="4" id="KW-0067">ATP-binding</keyword>
<dbReference type="KEGG" id="pla:Plav_2229"/>
<dbReference type="OrthoDB" id="9806726at2"/>
<dbReference type="PANTHER" id="PTHR42734">
    <property type="entry name" value="METAL TRANSPORT SYSTEM ATP-BINDING PROTEIN TM_0124-RELATED"/>
    <property type="match status" value="1"/>
</dbReference>
<keyword evidence="5" id="KW-0862">Zinc</keyword>
<dbReference type="EMBL" id="CP000774">
    <property type="protein sequence ID" value="ABS63843.1"/>
    <property type="molecule type" value="Genomic_DNA"/>
</dbReference>
<dbReference type="CDD" id="cd03235">
    <property type="entry name" value="ABC_Metallic_Cations"/>
    <property type="match status" value="1"/>
</dbReference>
<dbReference type="AlphaFoldDB" id="A7HVB0"/>
<evidence type="ECO:0000256" key="2">
    <source>
        <dbReference type="ARBA" id="ARBA00022448"/>
    </source>
</evidence>
<dbReference type="Proteomes" id="UP000006377">
    <property type="component" value="Chromosome"/>
</dbReference>
<dbReference type="SMART" id="SM00382">
    <property type="entry name" value="AAA"/>
    <property type="match status" value="1"/>
</dbReference>
<name>A7HVB0_PARL1</name>
<evidence type="ECO:0000256" key="1">
    <source>
        <dbReference type="ARBA" id="ARBA00005417"/>
    </source>
</evidence>
<evidence type="ECO:0000256" key="4">
    <source>
        <dbReference type="ARBA" id="ARBA00022840"/>
    </source>
</evidence>
<dbReference type="InterPro" id="IPR027417">
    <property type="entry name" value="P-loop_NTPase"/>
</dbReference>
<protein>
    <submittedName>
        <fullName evidence="8">ABC transporter related</fullName>
    </submittedName>
</protein>
<dbReference type="eggNOG" id="COG1121">
    <property type="taxonomic scope" value="Bacteria"/>
</dbReference>
<keyword evidence="2" id="KW-0813">Transport</keyword>